<feature type="transmembrane region" description="Helical" evidence="12">
    <location>
        <begin position="109"/>
        <end position="127"/>
    </location>
</feature>
<keyword evidence="9 12" id="KW-0472">Membrane</keyword>
<accession>A0A379N1D1</accession>
<organism evidence="14 15">
    <name type="scientific">Roseomonas mucosa</name>
    <dbReference type="NCBI Taxonomy" id="207340"/>
    <lineage>
        <taxon>Bacteria</taxon>
        <taxon>Pseudomonadati</taxon>
        <taxon>Pseudomonadota</taxon>
        <taxon>Alphaproteobacteria</taxon>
        <taxon>Acetobacterales</taxon>
        <taxon>Roseomonadaceae</taxon>
        <taxon>Roseomonas</taxon>
    </lineage>
</organism>
<evidence type="ECO:0000313" key="14">
    <source>
        <dbReference type="EMBL" id="SUE40263.1"/>
    </source>
</evidence>
<keyword evidence="12" id="KW-1003">Cell membrane</keyword>
<reference evidence="14 15" key="1">
    <citation type="submission" date="2018-06" db="EMBL/GenBank/DDBJ databases">
        <authorList>
            <consortium name="Pathogen Informatics"/>
            <person name="Doyle S."/>
        </authorList>
    </citation>
    <scope>NUCLEOTIDE SEQUENCE [LARGE SCALE GENOMIC DNA]</scope>
    <source>
        <strain evidence="14 15">NCTC13291</strain>
    </source>
</reference>
<evidence type="ECO:0000256" key="3">
    <source>
        <dbReference type="ARBA" id="ARBA00022692"/>
    </source>
</evidence>
<dbReference type="GO" id="GO:0046872">
    <property type="term" value="F:metal ion binding"/>
    <property type="evidence" value="ECO:0007669"/>
    <property type="project" value="UniProtKB-KW"/>
</dbReference>
<evidence type="ECO:0000256" key="7">
    <source>
        <dbReference type="ARBA" id="ARBA00023004"/>
    </source>
</evidence>
<feature type="transmembrane region" description="Helical" evidence="12">
    <location>
        <begin position="343"/>
        <end position="363"/>
    </location>
</feature>
<dbReference type="GO" id="GO:0016653">
    <property type="term" value="F:oxidoreductase activity, acting on NAD(P)H, heme protein as acceptor"/>
    <property type="evidence" value="ECO:0007669"/>
    <property type="project" value="TreeGrafter"/>
</dbReference>
<dbReference type="EMBL" id="UGVN01000001">
    <property type="protein sequence ID" value="SUE40263.1"/>
    <property type="molecule type" value="Genomic_DNA"/>
</dbReference>
<evidence type="ECO:0000256" key="10">
    <source>
        <dbReference type="ARBA" id="ARBA00044501"/>
    </source>
</evidence>
<comment type="subcellular location">
    <subcellularLocation>
        <location evidence="12">Cell membrane</location>
        <topology evidence="12">Multi-pass membrane protein</topology>
    </subcellularLocation>
    <subcellularLocation>
        <location evidence="2">Membrane</location>
        <topology evidence="2">Multi-pass membrane protein</topology>
    </subcellularLocation>
</comment>
<dbReference type="InterPro" id="IPR003780">
    <property type="entry name" value="COX15/CtaA_fam"/>
</dbReference>
<dbReference type="InterPro" id="IPR023754">
    <property type="entry name" value="HemeA_Synthase_type2"/>
</dbReference>
<protein>
    <recommendedName>
        <fullName evidence="12">Heme A synthase</fullName>
        <shortName evidence="12">HAS</shortName>
        <ecNumber evidence="12">1.17.99.9</ecNumber>
    </recommendedName>
    <alternativeName>
        <fullName evidence="12">Cytochrome aa3-controlling protein</fullName>
    </alternativeName>
</protein>
<dbReference type="GO" id="GO:0120547">
    <property type="term" value="F:heme A synthase activity"/>
    <property type="evidence" value="ECO:0007669"/>
    <property type="project" value="UniProtKB-EC"/>
</dbReference>
<comment type="similarity">
    <text evidence="12">Belongs to the COX15/CtaA family. Type 2 subfamily.</text>
</comment>
<comment type="subunit">
    <text evidence="12">Interacts with CtaB.</text>
</comment>
<comment type="pathway">
    <text evidence="10 12">Porphyrin-containing compound metabolism; heme A biosynthesis; heme A from heme O: step 1/1.</text>
</comment>
<dbReference type="GO" id="GO:0005886">
    <property type="term" value="C:plasma membrane"/>
    <property type="evidence" value="ECO:0007669"/>
    <property type="project" value="UniProtKB-SubCell"/>
</dbReference>
<dbReference type="RefSeq" id="WP_019460960.1">
    <property type="nucleotide sequence ID" value="NZ_AP031462.1"/>
</dbReference>
<dbReference type="GeneID" id="99632873"/>
<comment type="cofactor">
    <cofactor evidence="1 12">
        <name>heme b</name>
        <dbReference type="ChEBI" id="CHEBI:60344"/>
    </cofactor>
</comment>
<keyword evidence="4 12" id="KW-0479">Metal-binding</keyword>
<evidence type="ECO:0000256" key="6">
    <source>
        <dbReference type="ARBA" id="ARBA00023002"/>
    </source>
</evidence>
<dbReference type="PANTHER" id="PTHR23289:SF2">
    <property type="entry name" value="CYTOCHROME C OXIDASE ASSEMBLY PROTEIN COX15 HOMOLOG"/>
    <property type="match status" value="1"/>
</dbReference>
<feature type="transmembrane region" description="Helical" evidence="12">
    <location>
        <begin position="281"/>
        <end position="301"/>
    </location>
</feature>
<dbReference type="AlphaFoldDB" id="A0A379N1D1"/>
<evidence type="ECO:0000256" key="5">
    <source>
        <dbReference type="ARBA" id="ARBA00022989"/>
    </source>
</evidence>
<feature type="binding site" description="axial binding residue" evidence="12">
    <location>
        <position position="345"/>
    </location>
    <ligand>
        <name>heme</name>
        <dbReference type="ChEBI" id="CHEBI:30413"/>
    </ligand>
    <ligandPart>
        <name>Fe</name>
        <dbReference type="ChEBI" id="CHEBI:18248"/>
    </ligandPart>
</feature>
<dbReference type="Pfam" id="PF02628">
    <property type="entry name" value="COX15-CtaA"/>
    <property type="match status" value="1"/>
</dbReference>
<evidence type="ECO:0000256" key="11">
    <source>
        <dbReference type="ARBA" id="ARBA00048044"/>
    </source>
</evidence>
<dbReference type="EC" id="1.17.99.9" evidence="12"/>
<dbReference type="Proteomes" id="UP000254919">
    <property type="component" value="Unassembled WGS sequence"/>
</dbReference>
<evidence type="ECO:0000313" key="15">
    <source>
        <dbReference type="Proteomes" id="UP000254919"/>
    </source>
</evidence>
<evidence type="ECO:0000256" key="8">
    <source>
        <dbReference type="ARBA" id="ARBA00023133"/>
    </source>
</evidence>
<evidence type="ECO:0000256" key="13">
    <source>
        <dbReference type="SAM" id="MobiDB-lite"/>
    </source>
</evidence>
<gene>
    <name evidence="12 14" type="primary">ctaA</name>
    <name evidence="14" type="ORF">NCTC13291_01822</name>
</gene>
<keyword evidence="5 12" id="KW-1133">Transmembrane helix</keyword>
<feature type="transmembrane region" description="Helical" evidence="12">
    <location>
        <begin position="216"/>
        <end position="237"/>
    </location>
</feature>
<evidence type="ECO:0000256" key="1">
    <source>
        <dbReference type="ARBA" id="ARBA00001970"/>
    </source>
</evidence>
<feature type="binding site" description="axial binding residue" evidence="12">
    <location>
        <position position="279"/>
    </location>
    <ligand>
        <name>heme</name>
        <dbReference type="ChEBI" id="CHEBI:30413"/>
    </ligand>
    <ligandPart>
        <name>Fe</name>
        <dbReference type="ChEBI" id="CHEBI:18248"/>
    </ligandPart>
</feature>
<proteinExistence type="inferred from homology"/>
<dbReference type="GO" id="GO:0006784">
    <property type="term" value="P:heme A biosynthetic process"/>
    <property type="evidence" value="ECO:0007669"/>
    <property type="project" value="UniProtKB-UniRule"/>
</dbReference>
<comment type="catalytic activity">
    <reaction evidence="11">
        <text>Fe(II)-heme o + 2 A + H2O = Fe(II)-heme a + 2 AH2</text>
        <dbReference type="Rhea" id="RHEA:63388"/>
        <dbReference type="ChEBI" id="CHEBI:13193"/>
        <dbReference type="ChEBI" id="CHEBI:15377"/>
        <dbReference type="ChEBI" id="CHEBI:17499"/>
        <dbReference type="ChEBI" id="CHEBI:60530"/>
        <dbReference type="ChEBI" id="CHEBI:61715"/>
        <dbReference type="EC" id="1.17.99.9"/>
    </reaction>
    <physiologicalReaction direction="left-to-right" evidence="11">
        <dbReference type="Rhea" id="RHEA:63389"/>
    </physiologicalReaction>
</comment>
<dbReference type="PANTHER" id="PTHR23289">
    <property type="entry name" value="CYTOCHROME C OXIDASE ASSEMBLY PROTEIN COX15"/>
    <property type="match status" value="1"/>
</dbReference>
<evidence type="ECO:0000256" key="4">
    <source>
        <dbReference type="ARBA" id="ARBA00022723"/>
    </source>
</evidence>
<evidence type="ECO:0000256" key="9">
    <source>
        <dbReference type="ARBA" id="ARBA00023136"/>
    </source>
</evidence>
<keyword evidence="6 12" id="KW-0560">Oxidoreductase</keyword>
<sequence>MPAMPFDPHAPSREDVLARNRRAVALWLILVAAMVWVMVALGGATRLTGSGLSIMEWAPIRGILPPLSEAEWQRLYDLYRTIPQYELVNQGFGLAGFKGIFWLEWTHRFWGRMIGLVFAGGLAWFWARGRIPAGLGGRLVLLLALGGLQGAVGWFMVASGFEADRTAVSPWRLVIHLTLALVLYAVLVWTALGLLHPEREAPWGEAPGGGRALRRLAHATAGLAGLTMLAGGFVAGIKAGFDYNTFPLMAGQWVPDGYLFLSPAWRNLFENVASVQFNHRLLATLTGLLAIGTAWYGLSVLPRGTAGARRARWWVGALALATIAQYALGVAALVNVVPAWLGTLHQAMAVGVLTAALGTLHALRRPRGGAGAPRDGRAPVAGQPSAGQPLAGQAM</sequence>
<evidence type="ECO:0000256" key="2">
    <source>
        <dbReference type="ARBA" id="ARBA00004141"/>
    </source>
</evidence>
<feature type="transmembrane region" description="Helical" evidence="12">
    <location>
        <begin position="139"/>
        <end position="161"/>
    </location>
</feature>
<comment type="function">
    <text evidence="12">Catalyzes the conversion of heme O to heme A by two successive hydroxylations of the methyl group at C8. The first hydroxylation forms heme I, the second hydroxylation results in an unstable dihydroxymethyl group, which spontaneously dehydrates, resulting in the formyl group of heme A.</text>
</comment>
<name>A0A379N1D1_9PROT</name>
<keyword evidence="8 12" id="KW-0350">Heme biosynthesis</keyword>
<dbReference type="HAMAP" id="MF_01665">
    <property type="entry name" value="HemeA_synth_type2"/>
    <property type="match status" value="1"/>
</dbReference>
<feature type="transmembrane region" description="Helical" evidence="12">
    <location>
        <begin position="313"/>
        <end position="337"/>
    </location>
</feature>
<keyword evidence="3 12" id="KW-0812">Transmembrane</keyword>
<evidence type="ECO:0000256" key="12">
    <source>
        <dbReference type="HAMAP-Rule" id="MF_01665"/>
    </source>
</evidence>
<feature type="transmembrane region" description="Helical" evidence="12">
    <location>
        <begin position="173"/>
        <end position="195"/>
    </location>
</feature>
<dbReference type="UniPathway" id="UPA00269">
    <property type="reaction ID" value="UER00713"/>
</dbReference>
<feature type="region of interest" description="Disordered" evidence="13">
    <location>
        <begin position="366"/>
        <end position="395"/>
    </location>
</feature>
<keyword evidence="7 12" id="KW-0408">Iron</keyword>
<feature type="transmembrane region" description="Helical" evidence="12">
    <location>
        <begin position="23"/>
        <end position="44"/>
    </location>
</feature>